<proteinExistence type="predicted"/>
<feature type="region of interest" description="Disordered" evidence="1">
    <location>
        <begin position="33"/>
        <end position="100"/>
    </location>
</feature>
<reference evidence="3" key="1">
    <citation type="submission" date="2023-06" db="EMBL/GenBank/DDBJ databases">
        <title>Black Yeasts Isolated from many extreme environments.</title>
        <authorList>
            <person name="Coleine C."/>
            <person name="Stajich J.E."/>
            <person name="Selbmann L."/>
        </authorList>
    </citation>
    <scope>NUCLEOTIDE SEQUENCE</scope>
    <source>
        <strain evidence="3">CCFEE 5200</strain>
    </source>
</reference>
<dbReference type="EMBL" id="JAUJLE010000270">
    <property type="protein sequence ID" value="KAK0963816.1"/>
    <property type="molecule type" value="Genomic_DNA"/>
</dbReference>
<feature type="compositionally biased region" description="Basic and acidic residues" evidence="1">
    <location>
        <begin position="219"/>
        <end position="233"/>
    </location>
</feature>
<evidence type="ECO:0000313" key="3">
    <source>
        <dbReference type="EMBL" id="KAK0963816.1"/>
    </source>
</evidence>
<feature type="region of interest" description="Disordered" evidence="1">
    <location>
        <begin position="120"/>
        <end position="363"/>
    </location>
</feature>
<feature type="compositionally biased region" description="Low complexity" evidence="1">
    <location>
        <begin position="44"/>
        <end position="80"/>
    </location>
</feature>
<accession>A0AAN6HEV0</accession>
<comment type="caution">
    <text evidence="3">The sequence shown here is derived from an EMBL/GenBank/DDBJ whole genome shotgun (WGS) entry which is preliminary data.</text>
</comment>
<evidence type="ECO:0000259" key="2">
    <source>
        <dbReference type="Pfam" id="PF11160"/>
    </source>
</evidence>
<feature type="domain" description="Hypervirulence associated protein TUDOR" evidence="2">
    <location>
        <begin position="164"/>
        <end position="226"/>
    </location>
</feature>
<protein>
    <recommendedName>
        <fullName evidence="2">Hypervirulence associated protein TUDOR domain-containing protein</fullName>
    </recommendedName>
</protein>
<dbReference type="AlphaFoldDB" id="A0AAN6HEV0"/>
<organism evidence="3 4">
    <name type="scientific">Friedmanniomyces endolithicus</name>
    <dbReference type="NCBI Taxonomy" id="329885"/>
    <lineage>
        <taxon>Eukaryota</taxon>
        <taxon>Fungi</taxon>
        <taxon>Dikarya</taxon>
        <taxon>Ascomycota</taxon>
        <taxon>Pezizomycotina</taxon>
        <taxon>Dothideomycetes</taxon>
        <taxon>Dothideomycetidae</taxon>
        <taxon>Mycosphaerellales</taxon>
        <taxon>Teratosphaeriaceae</taxon>
        <taxon>Friedmanniomyces</taxon>
    </lineage>
</organism>
<dbReference type="Pfam" id="PF11160">
    <property type="entry name" value="Hva1_TUDOR"/>
    <property type="match status" value="1"/>
</dbReference>
<sequence>MSFNLTREHTLSKYVLTMMDSMPAIYPPLPEMAPEKLGTSPMEPAAAAPPIAAQAQAAAPSQAPAAPQPISAISNFTPTSTPTPPPPPPHHRQHHSTQLDYPQLYSPTRAEIETHPIIIKRHSPTRDEEVATGLGSAATEDESHSRQDIAATSSTMADKGIEKGDEVSWQWSGGRPGGTVDEVKDHGELSVTSKKGNEIKKKADPEDPAVKISRPGNDVVKRAHELEIDEKGPGNEAGASEEKKDEPKDAETANGDASSTKTGEKRKAADDDDAEADADAEAEEKEDDKPAKAKKGKTAAAAPKANGEKAAPKKKGRPAAAKKEGASNGTGGKAKAEPKKKREPKKAATESGQPRRSGRNAEK</sequence>
<dbReference type="Proteomes" id="UP001175353">
    <property type="component" value="Unassembled WGS sequence"/>
</dbReference>
<evidence type="ECO:0000256" key="1">
    <source>
        <dbReference type="SAM" id="MobiDB-lite"/>
    </source>
</evidence>
<name>A0AAN6HEV0_9PEZI</name>
<feature type="compositionally biased region" description="Acidic residues" evidence="1">
    <location>
        <begin position="270"/>
        <end position="286"/>
    </location>
</feature>
<dbReference type="InterPro" id="IPR021331">
    <property type="entry name" value="Hva1_TUDOR"/>
</dbReference>
<evidence type="ECO:0000313" key="4">
    <source>
        <dbReference type="Proteomes" id="UP001175353"/>
    </source>
</evidence>
<feature type="compositionally biased region" description="Basic and acidic residues" evidence="1">
    <location>
        <begin position="240"/>
        <end position="251"/>
    </location>
</feature>
<gene>
    <name evidence="3" type="ORF">LTR91_018813</name>
</gene>
<keyword evidence="4" id="KW-1185">Reference proteome</keyword>
<feature type="compositionally biased region" description="Basic and acidic residues" evidence="1">
    <location>
        <begin position="195"/>
        <end position="209"/>
    </location>
</feature>